<dbReference type="InterPro" id="IPR050491">
    <property type="entry name" value="AmpC-like"/>
</dbReference>
<dbReference type="InterPro" id="IPR006311">
    <property type="entry name" value="TAT_signal"/>
</dbReference>
<gene>
    <name evidence="3" type="ORF">CVO77_06675</name>
</gene>
<dbReference type="RefSeq" id="WP_105998445.1">
    <property type="nucleotide sequence ID" value="NZ_CM009578.1"/>
</dbReference>
<dbReference type="OrthoDB" id="5705574at2"/>
<keyword evidence="4" id="KW-1185">Reference proteome</keyword>
<dbReference type="Gene3D" id="3.40.710.10">
    <property type="entry name" value="DD-peptidase/beta-lactamase superfamily"/>
    <property type="match status" value="1"/>
</dbReference>
<feature type="domain" description="Beta-lactamase-related" evidence="2">
    <location>
        <begin position="34"/>
        <end position="341"/>
    </location>
</feature>
<dbReference type="InterPro" id="IPR012338">
    <property type="entry name" value="Beta-lactam/transpept-like"/>
</dbReference>
<proteinExistence type="predicted"/>
<dbReference type="Pfam" id="PF00144">
    <property type="entry name" value="Beta-lactamase"/>
    <property type="match status" value="1"/>
</dbReference>
<reference evidence="4" key="1">
    <citation type="submission" date="2017-11" db="EMBL/GenBank/DDBJ databases">
        <title>The complete genome sequence of Sphingopyxis pomeranensis sp. nov. strain WS5A3p.</title>
        <authorList>
            <person name="Kaminski M.A."/>
        </authorList>
    </citation>
    <scope>NUCLEOTIDE SEQUENCE [LARGE SCALE GENOMIC DNA]</scope>
    <source>
        <strain evidence="4">WS5A3p</strain>
    </source>
</reference>
<dbReference type="PANTHER" id="PTHR46825:SF9">
    <property type="entry name" value="BETA-LACTAMASE-RELATED DOMAIN-CONTAINING PROTEIN"/>
    <property type="match status" value="1"/>
</dbReference>
<dbReference type="PANTHER" id="PTHR46825">
    <property type="entry name" value="D-ALANYL-D-ALANINE-CARBOXYPEPTIDASE/ENDOPEPTIDASE AMPH"/>
    <property type="match status" value="1"/>
</dbReference>
<organism evidence="3 4">
    <name type="scientific">Sphingopyxis lindanitolerans</name>
    <dbReference type="NCBI Taxonomy" id="2054227"/>
    <lineage>
        <taxon>Bacteria</taxon>
        <taxon>Pseudomonadati</taxon>
        <taxon>Pseudomonadota</taxon>
        <taxon>Alphaproteobacteria</taxon>
        <taxon>Sphingomonadales</taxon>
        <taxon>Sphingomonadaceae</taxon>
        <taxon>Sphingopyxis</taxon>
    </lineage>
</organism>
<evidence type="ECO:0000313" key="4">
    <source>
        <dbReference type="Proteomes" id="UP000238954"/>
    </source>
</evidence>
<dbReference type="AlphaFoldDB" id="A0A2S8B757"/>
<evidence type="ECO:0000259" key="2">
    <source>
        <dbReference type="Pfam" id="PF00144"/>
    </source>
</evidence>
<accession>A0A2S8B757</accession>
<sequence>MTVTRRGVIGGALGVGVSLAASHAGAAPAADADLDRWFRERLAAEGLPGGAAAIVRAGQPPRFLTAGRASLPFGVAVGAGTLFHIGSVGKHVTAAAVLRLVDAGRVDLDAGIGRYVAGLPQGWQGAPVATILNHSSGIPDWDSIVWDRPWARGDVLAWAKGRSLDFAPGAAWCYSNAAFTLLGYLIEDVTGAPYAAAVHAMFHAAGLRDARVDDGEAVIAGRAEPYTRTDGAVRHATPMSSTISSVAAGGVLMSARDVPGWSAALWNGTLLSAASMRRMQTPTRLSSGRACYYNMGWVIDRLPGRPPYLWHTGSVSGFRACHYHDPASGLTMMMAVNLDSDAIGAIGLDLVEQVAPGSTPASLPVIADRRPELTALLRALMRRERPAHPALFAPEMQVLVDRFGDDALDDYSQDTPPLTAVDLVQESRAGGDLRRRYRLTVAGRHDFVTVGYTQGGLIYEISAL</sequence>
<dbReference type="InterPro" id="IPR001466">
    <property type="entry name" value="Beta-lactam-related"/>
</dbReference>
<keyword evidence="1" id="KW-0732">Signal</keyword>
<dbReference type="EMBL" id="PHFW01000002">
    <property type="protein sequence ID" value="PQM28187.1"/>
    <property type="molecule type" value="Genomic_DNA"/>
</dbReference>
<evidence type="ECO:0000256" key="1">
    <source>
        <dbReference type="SAM" id="SignalP"/>
    </source>
</evidence>
<feature type="signal peptide" evidence="1">
    <location>
        <begin position="1"/>
        <end position="26"/>
    </location>
</feature>
<comment type="caution">
    <text evidence="3">The sequence shown here is derived from an EMBL/GenBank/DDBJ whole genome shotgun (WGS) entry which is preliminary data.</text>
</comment>
<dbReference type="PROSITE" id="PS51318">
    <property type="entry name" value="TAT"/>
    <property type="match status" value="1"/>
</dbReference>
<protein>
    <recommendedName>
        <fullName evidence="2">Beta-lactamase-related domain-containing protein</fullName>
    </recommendedName>
</protein>
<evidence type="ECO:0000313" key="3">
    <source>
        <dbReference type="EMBL" id="PQM28187.1"/>
    </source>
</evidence>
<name>A0A2S8B757_9SPHN</name>
<dbReference type="Proteomes" id="UP000238954">
    <property type="component" value="Chromosome"/>
</dbReference>
<feature type="chain" id="PRO_5015733603" description="Beta-lactamase-related domain-containing protein" evidence="1">
    <location>
        <begin position="27"/>
        <end position="464"/>
    </location>
</feature>
<dbReference type="SUPFAM" id="SSF56601">
    <property type="entry name" value="beta-lactamase/transpeptidase-like"/>
    <property type="match status" value="1"/>
</dbReference>